<sequence>MRGFVALLVLFIAATATVLGGAGMFRSDPEVTTVLPAAAGLIRPETPVQYRGVRVGRLAGAEPGSGGSRLTLRLDPGELAAIPGDVRVRLMPRTVFGDQYLDLVAPESTSGTALAAGAEVPADDSRPTMQLYHAYSRLYELVDSLQPARLQVALSALAEALRGRGAQLGGVLDDAARLTAGPPFDDLGEDVGVISALGADIAAATPDAVRALDNAVALSGTIVQRKQAIGDLLGAGLAFTDRSQRFVDENAQRIIRIVRATDPIAEVVGRYPDAVRDGVGGLDTFLDGANRAFSTGFLKIRMSGTLDRPYPYSSADCPRYPGLAGPNCGAEQPRGPIGPVGGPQELDAMRQLAPLLPVPPAVAPPSPDVLGLLLGPVVRGSEVVTP</sequence>
<dbReference type="Proteomes" id="UP000199529">
    <property type="component" value="Unassembled WGS sequence"/>
</dbReference>
<dbReference type="GO" id="GO:0005576">
    <property type="term" value="C:extracellular region"/>
    <property type="evidence" value="ECO:0007669"/>
    <property type="project" value="TreeGrafter"/>
</dbReference>
<keyword evidence="4" id="KW-1185">Reference proteome</keyword>
<dbReference type="Pfam" id="PF02470">
    <property type="entry name" value="MlaD"/>
    <property type="match status" value="1"/>
</dbReference>
<evidence type="ECO:0000259" key="2">
    <source>
        <dbReference type="Pfam" id="PF11887"/>
    </source>
</evidence>
<dbReference type="PANTHER" id="PTHR33371:SF19">
    <property type="entry name" value="MCE-FAMILY PROTEIN MCE4A"/>
    <property type="match status" value="1"/>
</dbReference>
<dbReference type="GO" id="GO:0051701">
    <property type="term" value="P:biological process involved in interaction with host"/>
    <property type="evidence" value="ECO:0007669"/>
    <property type="project" value="TreeGrafter"/>
</dbReference>
<dbReference type="InterPro" id="IPR003399">
    <property type="entry name" value="Mce/MlaD"/>
</dbReference>
<feature type="domain" description="Mce/MlaD" evidence="1">
    <location>
        <begin position="30"/>
        <end position="105"/>
    </location>
</feature>
<name>A0A1H3Q8U9_9PSEU</name>
<dbReference type="InterPro" id="IPR052336">
    <property type="entry name" value="MlaD_Phospholipid_Transporter"/>
</dbReference>
<evidence type="ECO:0000313" key="4">
    <source>
        <dbReference type="Proteomes" id="UP000199529"/>
    </source>
</evidence>
<feature type="domain" description="Mammalian cell entry C-terminal" evidence="2">
    <location>
        <begin position="111"/>
        <end position="300"/>
    </location>
</feature>
<organism evidence="3 4">
    <name type="scientific">Saccharopolyspora shandongensis</name>
    <dbReference type="NCBI Taxonomy" id="418495"/>
    <lineage>
        <taxon>Bacteria</taxon>
        <taxon>Bacillati</taxon>
        <taxon>Actinomycetota</taxon>
        <taxon>Actinomycetes</taxon>
        <taxon>Pseudonocardiales</taxon>
        <taxon>Pseudonocardiaceae</taxon>
        <taxon>Saccharopolyspora</taxon>
    </lineage>
</organism>
<evidence type="ECO:0000259" key="1">
    <source>
        <dbReference type="Pfam" id="PF02470"/>
    </source>
</evidence>
<dbReference type="Pfam" id="PF11887">
    <property type="entry name" value="Mce4_CUP1"/>
    <property type="match status" value="1"/>
</dbReference>
<reference evidence="4" key="1">
    <citation type="submission" date="2016-10" db="EMBL/GenBank/DDBJ databases">
        <authorList>
            <person name="Varghese N."/>
            <person name="Submissions S."/>
        </authorList>
    </citation>
    <scope>NUCLEOTIDE SEQUENCE [LARGE SCALE GENOMIC DNA]</scope>
    <source>
        <strain evidence="4">CGMCC 4.3530</strain>
    </source>
</reference>
<evidence type="ECO:0000313" key="3">
    <source>
        <dbReference type="EMBL" id="SDZ09119.1"/>
    </source>
</evidence>
<dbReference type="STRING" id="418495.SAMN05216215_104614"/>
<protein>
    <submittedName>
        <fullName evidence="3">Virulence factor Mce family protein</fullName>
    </submittedName>
</protein>
<dbReference type="InterPro" id="IPR024516">
    <property type="entry name" value="Mce_C"/>
</dbReference>
<dbReference type="PANTHER" id="PTHR33371">
    <property type="entry name" value="INTERMEMBRANE PHOSPHOLIPID TRANSPORT SYSTEM BINDING PROTEIN MLAD-RELATED"/>
    <property type="match status" value="1"/>
</dbReference>
<dbReference type="EMBL" id="FNOK01000046">
    <property type="protein sequence ID" value="SDZ09119.1"/>
    <property type="molecule type" value="Genomic_DNA"/>
</dbReference>
<dbReference type="AlphaFoldDB" id="A0A1H3Q8U9"/>
<proteinExistence type="predicted"/>
<gene>
    <name evidence="3" type="ORF">SAMN05216215_104614</name>
</gene>
<accession>A0A1H3Q8U9</accession>